<dbReference type="Proteomes" id="UP000013520">
    <property type="component" value="Chromosome"/>
</dbReference>
<dbReference type="RefSeq" id="WP_006523862.1">
    <property type="nucleotide sequence ID" value="NC_021184.1"/>
</dbReference>
<dbReference type="GO" id="GO:0043190">
    <property type="term" value="C:ATP-binding cassette (ABC) transporter complex"/>
    <property type="evidence" value="ECO:0007669"/>
    <property type="project" value="InterPro"/>
</dbReference>
<dbReference type="CDD" id="cd08493">
    <property type="entry name" value="PBP2_DppA_like"/>
    <property type="match status" value="1"/>
</dbReference>
<dbReference type="InterPro" id="IPR000914">
    <property type="entry name" value="SBP_5_dom"/>
</dbReference>
<keyword evidence="3" id="KW-0813">Transport</keyword>
<organism evidence="6 7">
    <name type="scientific">Desulfoscipio gibsoniae DSM 7213</name>
    <dbReference type="NCBI Taxonomy" id="767817"/>
    <lineage>
        <taxon>Bacteria</taxon>
        <taxon>Bacillati</taxon>
        <taxon>Bacillota</taxon>
        <taxon>Clostridia</taxon>
        <taxon>Eubacteriales</taxon>
        <taxon>Desulfallaceae</taxon>
        <taxon>Desulfoscipio</taxon>
    </lineage>
</organism>
<dbReference type="GO" id="GO:0042597">
    <property type="term" value="C:periplasmic space"/>
    <property type="evidence" value="ECO:0007669"/>
    <property type="project" value="UniProtKB-ARBA"/>
</dbReference>
<dbReference type="PIRSF" id="PIRSF002741">
    <property type="entry name" value="MppA"/>
    <property type="match status" value="1"/>
</dbReference>
<evidence type="ECO:0000259" key="5">
    <source>
        <dbReference type="Pfam" id="PF00496"/>
    </source>
</evidence>
<evidence type="ECO:0000313" key="6">
    <source>
        <dbReference type="EMBL" id="AGL03235.1"/>
    </source>
</evidence>
<feature type="domain" description="Solute-binding protein family 5" evidence="5">
    <location>
        <begin position="91"/>
        <end position="451"/>
    </location>
</feature>
<dbReference type="PANTHER" id="PTHR30290:SF9">
    <property type="entry name" value="OLIGOPEPTIDE-BINDING PROTEIN APPA"/>
    <property type="match status" value="1"/>
</dbReference>
<name>R4KRN1_9FIRM</name>
<comment type="subcellular location">
    <subcellularLocation>
        <location evidence="1">Cell membrane</location>
        <topology evidence="1">Lipid-anchor</topology>
    </subcellularLocation>
</comment>
<dbReference type="eggNOG" id="COG0747">
    <property type="taxonomic scope" value="Bacteria"/>
</dbReference>
<dbReference type="GO" id="GO:1904680">
    <property type="term" value="F:peptide transmembrane transporter activity"/>
    <property type="evidence" value="ECO:0007669"/>
    <property type="project" value="TreeGrafter"/>
</dbReference>
<comment type="similarity">
    <text evidence="2">Belongs to the bacterial solute-binding protein 5 family.</text>
</comment>
<protein>
    <submittedName>
        <fullName evidence="6">ABC-type dipeptide transport system, periplasmic component</fullName>
    </submittedName>
</protein>
<dbReference type="Pfam" id="PF00496">
    <property type="entry name" value="SBP_bac_5"/>
    <property type="match status" value="1"/>
</dbReference>
<dbReference type="InterPro" id="IPR039424">
    <property type="entry name" value="SBP_5"/>
</dbReference>
<evidence type="ECO:0000256" key="4">
    <source>
        <dbReference type="ARBA" id="ARBA00022729"/>
    </source>
</evidence>
<evidence type="ECO:0000313" key="7">
    <source>
        <dbReference type="Proteomes" id="UP000013520"/>
    </source>
</evidence>
<evidence type="ECO:0000256" key="3">
    <source>
        <dbReference type="ARBA" id="ARBA00022448"/>
    </source>
</evidence>
<dbReference type="InterPro" id="IPR023765">
    <property type="entry name" value="SBP_5_CS"/>
</dbReference>
<dbReference type="HOGENOM" id="CLU_017028_7_0_9"/>
<sequence length="534" mass="58350">MTRSLQVLMICLVCLLAVAILIQSKTINNEGPIAGQASDNDTAGSTGPTISIAQEYTVNTLDPADATDTGSIRLIANIFEGLVRFKPGTAKIEPCLAQSWKISKDGLIYTFDLRRGVSFHDGTALDASAVQYSVQKQLAKQNDGPTTYADVVYGPLDKVKVIDQHTIEFHLKYPYAPFLNNLAMPMAAPVVSPAASRLNTGKFGAHPVGTGPFVYAGEKNGGLVLKANQDYWGTPPAAGEILFLSEPGADQRVQKLLGGHIDIALDLTFAQTAQLRFKGYPVLRATGLDIGYLGFYSDRRPFNQAAVRQAVALSLDRKDILEKLWPQETRPALGPLPPTVLGYDESITQIGYAPDKASRLLKEAGYAEGLSFTLITYQNKRPYSPGGGQVLAEALARSLGEHGITVKVQAYPWQQFKQALNKREGDAFLYGWISDNGDPDNFLYTLLAENQIASGLNITHYHNEELETMLLSGRHTNDPDTRQHIYRQAQQIINKDVPWLVLSHSLHHAATSPGLQGFLLSPTNWPVFTGVSKF</sequence>
<evidence type="ECO:0000256" key="1">
    <source>
        <dbReference type="ARBA" id="ARBA00004193"/>
    </source>
</evidence>
<evidence type="ECO:0000256" key="2">
    <source>
        <dbReference type="ARBA" id="ARBA00005695"/>
    </source>
</evidence>
<dbReference type="PROSITE" id="PS01040">
    <property type="entry name" value="SBP_BACTERIAL_5"/>
    <property type="match status" value="1"/>
</dbReference>
<dbReference type="Gene3D" id="3.10.105.10">
    <property type="entry name" value="Dipeptide-binding Protein, Domain 3"/>
    <property type="match status" value="1"/>
</dbReference>
<dbReference type="EMBL" id="CP003273">
    <property type="protein sequence ID" value="AGL03235.1"/>
    <property type="molecule type" value="Genomic_DNA"/>
</dbReference>
<reference evidence="6 7" key="1">
    <citation type="submission" date="2012-01" db="EMBL/GenBank/DDBJ databases">
        <title>Complete sequence of Desulfotomaculum gibsoniae DSM 7213.</title>
        <authorList>
            <consortium name="US DOE Joint Genome Institute"/>
            <person name="Lucas S."/>
            <person name="Han J."/>
            <person name="Lapidus A."/>
            <person name="Cheng J.-F."/>
            <person name="Goodwin L."/>
            <person name="Pitluck S."/>
            <person name="Peters L."/>
            <person name="Ovchinnikova G."/>
            <person name="Teshima H."/>
            <person name="Detter J.C."/>
            <person name="Han C."/>
            <person name="Tapia R."/>
            <person name="Land M."/>
            <person name="Hauser L."/>
            <person name="Kyrpides N."/>
            <person name="Ivanova N."/>
            <person name="Pagani I."/>
            <person name="Parshina S."/>
            <person name="Plugge C."/>
            <person name="Muyzer G."/>
            <person name="Kuever J."/>
            <person name="Ivanova A."/>
            <person name="Nazina T."/>
            <person name="Klenk H.-P."/>
            <person name="Brambilla E."/>
            <person name="Spring S."/>
            <person name="Stams A.F."/>
            <person name="Woyke T."/>
        </authorList>
    </citation>
    <scope>NUCLEOTIDE SEQUENCE [LARGE SCALE GENOMIC DNA]</scope>
    <source>
        <strain evidence="6 7">DSM 7213</strain>
    </source>
</reference>
<dbReference type="OrthoDB" id="137511at2"/>
<dbReference type="Gene3D" id="3.90.76.10">
    <property type="entry name" value="Dipeptide-binding Protein, Domain 1"/>
    <property type="match status" value="1"/>
</dbReference>
<dbReference type="Gene3D" id="3.40.190.10">
    <property type="entry name" value="Periplasmic binding protein-like II"/>
    <property type="match status" value="1"/>
</dbReference>
<dbReference type="GO" id="GO:0015833">
    <property type="term" value="P:peptide transport"/>
    <property type="evidence" value="ECO:0007669"/>
    <property type="project" value="TreeGrafter"/>
</dbReference>
<proteinExistence type="inferred from homology"/>
<dbReference type="AlphaFoldDB" id="R4KRN1"/>
<accession>R4KRN1</accession>
<keyword evidence="7" id="KW-1185">Reference proteome</keyword>
<gene>
    <name evidence="6" type="ORF">Desgi_3953</name>
</gene>
<dbReference type="KEGG" id="dgi:Desgi_3953"/>
<dbReference type="STRING" id="767817.Desgi_3953"/>
<dbReference type="SUPFAM" id="SSF53850">
    <property type="entry name" value="Periplasmic binding protein-like II"/>
    <property type="match status" value="1"/>
</dbReference>
<dbReference type="InterPro" id="IPR030678">
    <property type="entry name" value="Peptide/Ni-bd"/>
</dbReference>
<keyword evidence="4" id="KW-0732">Signal</keyword>
<dbReference type="PANTHER" id="PTHR30290">
    <property type="entry name" value="PERIPLASMIC BINDING COMPONENT OF ABC TRANSPORTER"/>
    <property type="match status" value="1"/>
</dbReference>